<dbReference type="STRING" id="341454.A0A4S2N1C9"/>
<feature type="region of interest" description="Disordered" evidence="6">
    <location>
        <begin position="212"/>
        <end position="231"/>
    </location>
</feature>
<evidence type="ECO:0000256" key="5">
    <source>
        <dbReference type="RuleBase" id="RU004020"/>
    </source>
</evidence>
<dbReference type="GO" id="GO:0005634">
    <property type="term" value="C:nucleus"/>
    <property type="evidence" value="ECO:0007669"/>
    <property type="project" value="UniProtKB-SubCell"/>
</dbReference>
<gene>
    <name evidence="8" type="ORF">EX30DRAFT_347285</name>
</gene>
<evidence type="ECO:0000259" key="7">
    <source>
        <dbReference type="SMART" id="SM00415"/>
    </source>
</evidence>
<dbReference type="OrthoDB" id="60033at2759"/>
<feature type="compositionally biased region" description="Polar residues" evidence="6">
    <location>
        <begin position="499"/>
        <end position="520"/>
    </location>
</feature>
<dbReference type="InterPro" id="IPR036388">
    <property type="entry name" value="WH-like_DNA-bd_sf"/>
</dbReference>
<evidence type="ECO:0000256" key="1">
    <source>
        <dbReference type="ARBA" id="ARBA00004123"/>
    </source>
</evidence>
<evidence type="ECO:0000256" key="6">
    <source>
        <dbReference type="SAM" id="MobiDB-lite"/>
    </source>
</evidence>
<keyword evidence="4" id="KW-0539">Nucleus</keyword>
<dbReference type="GO" id="GO:0043565">
    <property type="term" value="F:sequence-specific DNA binding"/>
    <property type="evidence" value="ECO:0007669"/>
    <property type="project" value="InterPro"/>
</dbReference>
<evidence type="ECO:0000313" key="8">
    <source>
        <dbReference type="EMBL" id="TGZ82942.1"/>
    </source>
</evidence>
<evidence type="ECO:0000256" key="4">
    <source>
        <dbReference type="ARBA" id="ARBA00023242"/>
    </source>
</evidence>
<feature type="compositionally biased region" description="Polar residues" evidence="6">
    <location>
        <begin position="19"/>
        <end position="30"/>
    </location>
</feature>
<dbReference type="Pfam" id="PF00447">
    <property type="entry name" value="HSF_DNA-bind"/>
    <property type="match status" value="1"/>
</dbReference>
<name>A0A4S2N1C9_9PEZI</name>
<evidence type="ECO:0000256" key="3">
    <source>
        <dbReference type="ARBA" id="ARBA00023125"/>
    </source>
</evidence>
<dbReference type="InterPro" id="IPR036390">
    <property type="entry name" value="WH_DNA-bd_sf"/>
</dbReference>
<feature type="region of interest" description="Disordered" evidence="6">
    <location>
        <begin position="242"/>
        <end position="299"/>
    </location>
</feature>
<feature type="compositionally biased region" description="Low complexity" evidence="6">
    <location>
        <begin position="523"/>
        <end position="540"/>
    </location>
</feature>
<feature type="compositionally biased region" description="Polar residues" evidence="6">
    <location>
        <begin position="724"/>
        <end position="748"/>
    </location>
</feature>
<keyword evidence="3" id="KW-0238">DNA-binding</keyword>
<dbReference type="SMART" id="SM00415">
    <property type="entry name" value="HSF"/>
    <property type="match status" value="1"/>
</dbReference>
<dbReference type="InParanoid" id="A0A4S2N1C9"/>
<feature type="compositionally biased region" description="Basic and acidic residues" evidence="6">
    <location>
        <begin position="287"/>
        <end position="299"/>
    </location>
</feature>
<dbReference type="EMBL" id="ML220114">
    <property type="protein sequence ID" value="TGZ82942.1"/>
    <property type="molecule type" value="Genomic_DNA"/>
</dbReference>
<evidence type="ECO:0000256" key="2">
    <source>
        <dbReference type="ARBA" id="ARBA00006403"/>
    </source>
</evidence>
<evidence type="ECO:0000313" key="9">
    <source>
        <dbReference type="Proteomes" id="UP000298138"/>
    </source>
</evidence>
<dbReference type="FunFam" id="1.10.10.10:FF:000173">
    <property type="entry name" value="Heat shock transcription factor Hsf1"/>
    <property type="match status" value="1"/>
</dbReference>
<feature type="region of interest" description="Disordered" evidence="6">
    <location>
        <begin position="432"/>
        <end position="551"/>
    </location>
</feature>
<reference evidence="8 9" key="1">
    <citation type="submission" date="2019-04" db="EMBL/GenBank/DDBJ databases">
        <title>Comparative genomics and transcriptomics to analyze fruiting body development in filamentous ascomycetes.</title>
        <authorList>
            <consortium name="DOE Joint Genome Institute"/>
            <person name="Lutkenhaus R."/>
            <person name="Traeger S."/>
            <person name="Breuer J."/>
            <person name="Kuo A."/>
            <person name="Lipzen A."/>
            <person name="Pangilinan J."/>
            <person name="Dilworth D."/>
            <person name="Sandor L."/>
            <person name="Poggeler S."/>
            <person name="Barry K."/>
            <person name="Grigoriev I.V."/>
            <person name="Nowrousian M."/>
        </authorList>
    </citation>
    <scope>NUCLEOTIDE SEQUENCE [LARGE SCALE GENOMIC DNA]</scope>
    <source>
        <strain evidence="8 9">CBS 389.68</strain>
    </source>
</reference>
<comment type="similarity">
    <text evidence="2 5">Belongs to the HSF family.</text>
</comment>
<dbReference type="GO" id="GO:0003700">
    <property type="term" value="F:DNA-binding transcription factor activity"/>
    <property type="evidence" value="ECO:0007669"/>
    <property type="project" value="InterPro"/>
</dbReference>
<keyword evidence="9" id="KW-1185">Reference proteome</keyword>
<feature type="domain" description="HSF-type DNA-binding" evidence="7">
    <location>
        <begin position="138"/>
        <end position="245"/>
    </location>
</feature>
<dbReference type="PANTHER" id="PTHR10015">
    <property type="entry name" value="HEAT SHOCK TRANSCRIPTION FACTOR"/>
    <property type="match status" value="1"/>
</dbReference>
<feature type="compositionally biased region" description="Low complexity" evidence="6">
    <location>
        <begin position="39"/>
        <end position="53"/>
    </location>
</feature>
<feature type="compositionally biased region" description="Low complexity" evidence="6">
    <location>
        <begin position="476"/>
        <end position="498"/>
    </location>
</feature>
<proteinExistence type="inferred from homology"/>
<feature type="compositionally biased region" description="Polar residues" evidence="6">
    <location>
        <begin position="1"/>
        <end position="12"/>
    </location>
</feature>
<dbReference type="InterPro" id="IPR000232">
    <property type="entry name" value="HSF_DNA-bd"/>
</dbReference>
<feature type="compositionally biased region" description="Acidic residues" evidence="6">
    <location>
        <begin position="261"/>
        <end position="270"/>
    </location>
</feature>
<accession>A0A4S2N1C9</accession>
<dbReference type="Gene3D" id="1.10.10.10">
    <property type="entry name" value="Winged helix-like DNA-binding domain superfamily/Winged helix DNA-binding domain"/>
    <property type="match status" value="1"/>
</dbReference>
<dbReference type="Proteomes" id="UP000298138">
    <property type="component" value="Unassembled WGS sequence"/>
</dbReference>
<protein>
    <recommendedName>
        <fullName evidence="7">HSF-type DNA-binding domain-containing protein</fullName>
    </recommendedName>
</protein>
<comment type="subcellular location">
    <subcellularLocation>
        <location evidence="1">Nucleus</location>
    </subcellularLocation>
</comment>
<dbReference type="AlphaFoldDB" id="A0A4S2N1C9"/>
<feature type="region of interest" description="Disordered" evidence="6">
    <location>
        <begin position="714"/>
        <end position="772"/>
    </location>
</feature>
<feature type="compositionally biased region" description="Polar residues" evidence="6">
    <location>
        <begin position="438"/>
        <end position="473"/>
    </location>
</feature>
<sequence length="772" mass="83650">MAHNYLPNTSAPMNADLMYNSSIPPTQSDGTMYGPQPPAQQQSQQQQQQQMGMFGPGNGQVARLQQGSQLIRIPNFPALGIPQMPPGMGTPSSMGMNMAMMGQAGSLMHQPGIYGLQNELNDPDLTMKIDKMKKKRASIPPFVLKLSSFVNDPKTDHLIRWSDSGNSFMVLDEDEFSKTLIPDLFKHNNYASFVRQLNMYGFHKVVGLADGSLKTSEQRSKPPSEYENPYFKRGQPDLLWLIQKPKSKKGGRRGKVPKEEPDSDKEEEDATAAGEHGDGTGNGFIEGPKDGTHGSNSRSERFDMNAVLSQIEAVRNHQAMISNAIQRLRKDHQQLYEQSLAFQTLHDRHETSIQAILNFLASVYDKSLAGHINGAPNNLFAHQVEPSQAMHRGTSNTGVAGAQNGAIIGAPTGRPPGANILRTPAMNRRRPLLLEGGPQSTNITEEDNVITSHDTSPTLQNTYPNFTSGNIQELFSPATSNNNPNSPAANGNSPRNSPKQQLQQPDVNTHQAHLTDSPFNLFTVPVSPTPSSTSAPATSPQPRQHTAHAQRLPANAHVTRQLARALASSPLGNHSQALQNHNDQLAAKATQIEELQSLQAEQSDKIDELMGLVMQNGGTNGPHMDYINNMNGASAGLDTPGAYQHDLPLDSNHDVDQFLNWGDTSGFNLSGMNGNSNAPDENFDVEELLKGAIGGGLDDVKMETYPDQHMDVDGATPLGGHVGTNPSTVAPSPASTLESSATGVSSVTGKAREEVQEENDIEEVQVKRRKVA</sequence>
<organism evidence="8 9">
    <name type="scientific">Ascodesmis nigricans</name>
    <dbReference type="NCBI Taxonomy" id="341454"/>
    <lineage>
        <taxon>Eukaryota</taxon>
        <taxon>Fungi</taxon>
        <taxon>Dikarya</taxon>
        <taxon>Ascomycota</taxon>
        <taxon>Pezizomycotina</taxon>
        <taxon>Pezizomycetes</taxon>
        <taxon>Pezizales</taxon>
        <taxon>Ascodesmidaceae</taxon>
        <taxon>Ascodesmis</taxon>
    </lineage>
</organism>
<dbReference type="PRINTS" id="PR00056">
    <property type="entry name" value="HSFDOMAIN"/>
</dbReference>
<feature type="region of interest" description="Disordered" evidence="6">
    <location>
        <begin position="1"/>
        <end position="61"/>
    </location>
</feature>
<dbReference type="SUPFAM" id="SSF46785">
    <property type="entry name" value="Winged helix' DNA-binding domain"/>
    <property type="match status" value="1"/>
</dbReference>
<feature type="compositionally biased region" description="Basic residues" evidence="6">
    <location>
        <begin position="245"/>
        <end position="255"/>
    </location>
</feature>
<dbReference type="PANTHER" id="PTHR10015:SF427">
    <property type="entry name" value="HEAT SHOCK FACTOR PROTEIN"/>
    <property type="match status" value="1"/>
</dbReference>